<dbReference type="Pfam" id="PF00535">
    <property type="entry name" value="Glycos_transf_2"/>
    <property type="match status" value="1"/>
</dbReference>
<feature type="domain" description="Glycosyltransferase 2-like" evidence="1">
    <location>
        <begin position="35"/>
        <end position="133"/>
    </location>
</feature>
<keyword evidence="3" id="KW-1185">Reference proteome</keyword>
<proteinExistence type="predicted"/>
<dbReference type="PANTHER" id="PTHR22916">
    <property type="entry name" value="GLYCOSYLTRANSFERASE"/>
    <property type="match status" value="1"/>
</dbReference>
<dbReference type="EMBL" id="MLCA01000015">
    <property type="protein sequence ID" value="MEE7494138.1"/>
    <property type="molecule type" value="Genomic_DNA"/>
</dbReference>
<protein>
    <submittedName>
        <fullName evidence="2">Glycosyl transferase</fullName>
    </submittedName>
</protein>
<keyword evidence="2" id="KW-0808">Transferase</keyword>
<dbReference type="Proteomes" id="UP001355206">
    <property type="component" value="Unassembled WGS sequence"/>
</dbReference>
<gene>
    <name evidence="2" type="ORF">MOTC310_28450</name>
</gene>
<dbReference type="GO" id="GO:0016740">
    <property type="term" value="F:transferase activity"/>
    <property type="evidence" value="ECO:0007669"/>
    <property type="project" value="UniProtKB-KW"/>
</dbReference>
<dbReference type="Gene3D" id="3.90.550.10">
    <property type="entry name" value="Spore Coat Polysaccharide Biosynthesis Protein SpsA, Chain A"/>
    <property type="match status" value="1"/>
</dbReference>
<evidence type="ECO:0000259" key="1">
    <source>
        <dbReference type="Pfam" id="PF00535"/>
    </source>
</evidence>
<evidence type="ECO:0000313" key="2">
    <source>
        <dbReference type="EMBL" id="MEE7494138.1"/>
    </source>
</evidence>
<dbReference type="CDD" id="cd00761">
    <property type="entry name" value="Glyco_tranf_GTA_type"/>
    <property type="match status" value="1"/>
</dbReference>
<name>A0ABU7TWD6_9HYPH</name>
<accession>A0ABU7TWD6</accession>
<dbReference type="SUPFAM" id="SSF53448">
    <property type="entry name" value="Nucleotide-diphospho-sugar transferases"/>
    <property type="match status" value="1"/>
</dbReference>
<reference evidence="2 3" key="1">
    <citation type="journal article" date="2012" name="Genet. Mol. Biol.">
        <title>Analysis of 16S rRNA and mxaF genes revealing insights into Methylobacterium niche-specific plant association.</title>
        <authorList>
            <person name="Dourado M.N."/>
            <person name="Andreote F.D."/>
            <person name="Dini-Andreote F."/>
            <person name="Conti R."/>
            <person name="Araujo J.M."/>
            <person name="Araujo W.L."/>
        </authorList>
    </citation>
    <scope>NUCLEOTIDE SEQUENCE [LARGE SCALE GENOMIC DNA]</scope>
    <source>
        <strain evidence="2 3">TC3-10</strain>
    </source>
</reference>
<dbReference type="InterPro" id="IPR001173">
    <property type="entry name" value="Glyco_trans_2-like"/>
</dbReference>
<dbReference type="InterPro" id="IPR029044">
    <property type="entry name" value="Nucleotide-diphossugar_trans"/>
</dbReference>
<comment type="caution">
    <text evidence="2">The sequence shown here is derived from an EMBL/GenBank/DDBJ whole genome shotgun (WGS) entry which is preliminary data.</text>
</comment>
<dbReference type="PANTHER" id="PTHR22916:SF3">
    <property type="entry name" value="UDP-GLCNAC:BETAGAL BETA-1,3-N-ACETYLGLUCOSAMINYLTRANSFERASE-LIKE PROTEIN 1"/>
    <property type="match status" value="1"/>
</dbReference>
<sequence>MLTTPCCALETVRYGSAGRRVRKTSVVITEPKLAVIITCFNYENFVGRAIQSVLDQGSDACEIVVIDDGSTDRSWSMIQQSGVPAFRIPNGGQRAACLYGLAKTRAPFLLFLDADDELLPGALARILPALDTNVAKLQFCLTCIDSGGAVLADPYPALDAFRGQDRVVNDILRSGVYRTPPTSGNVFRRDVCELLHQCEYDQAVDGVILLAAPFMGDVVSLAESLGLYRVHGRNDSGLGRVPQAATFERDLQRFQSRLAHLRSLLRNWRPEVSLIEPEKTYYFQFLAFCAATLRGTRYGGRPFLHLIGSVLTEPRPLKWKVANALFVTATFLAPVRGAQALLAFRFSLRRRPVRQIVRARLGAGQC</sequence>
<evidence type="ECO:0000313" key="3">
    <source>
        <dbReference type="Proteomes" id="UP001355206"/>
    </source>
</evidence>
<organism evidence="2 3">
    <name type="scientific">Methylobacterium oryzae</name>
    <dbReference type="NCBI Taxonomy" id="334852"/>
    <lineage>
        <taxon>Bacteria</taxon>
        <taxon>Pseudomonadati</taxon>
        <taxon>Pseudomonadota</taxon>
        <taxon>Alphaproteobacteria</taxon>
        <taxon>Hyphomicrobiales</taxon>
        <taxon>Methylobacteriaceae</taxon>
        <taxon>Methylobacterium</taxon>
    </lineage>
</organism>